<dbReference type="Proteomes" id="UP000085678">
    <property type="component" value="Unplaced"/>
</dbReference>
<dbReference type="GO" id="GO:0051287">
    <property type="term" value="F:NAD binding"/>
    <property type="evidence" value="ECO:0007669"/>
    <property type="project" value="InterPro"/>
</dbReference>
<evidence type="ECO:0000259" key="3">
    <source>
        <dbReference type="Pfam" id="PF02826"/>
    </source>
</evidence>
<evidence type="ECO:0000256" key="1">
    <source>
        <dbReference type="ARBA" id="ARBA00023002"/>
    </source>
</evidence>
<dbReference type="Gene3D" id="3.40.50.720">
    <property type="entry name" value="NAD(P)-binding Rossmann-like Domain"/>
    <property type="match status" value="2"/>
</dbReference>
<reference evidence="5" key="1">
    <citation type="submission" date="2025-08" db="UniProtKB">
        <authorList>
            <consortium name="RefSeq"/>
        </authorList>
    </citation>
    <scope>IDENTIFICATION</scope>
    <source>
        <tissue evidence="5">Gonads</tissue>
    </source>
</reference>
<dbReference type="OrthoDB" id="298012at2759"/>
<sequence length="342" mass="38046">MATATARRPVLYLASVIPEIAQTIKNINPNIEVKEVKIDGDPAELSGIKTPPDVLASALKDAEVLLTDPFILGPILYRLPRMKWVMSTWAGPDKVFQFVDQSKPFPDFTLTRFAGKFGPAMAEYVVGNIVARERHFQEMRQDQEKCQWNWSARANYRLLSTLSLGILGLGEIGKEVARACQTFGMTVYGVVRGIPEDSKKSPHVSHYKLLSELPEVFHNCDYVCNILPSTPETRGLLNGDVFKHCANKKSVFINVGRGDVVDEDTIVNAISQGWLSGAILDVYPEEPLPASSKLWTCPGVTLSPHVAAVSFGWQVAEVVCENYERYVQGLPLKYQVSWEKGY</sequence>
<accession>A0A1S3JU90</accession>
<evidence type="ECO:0000313" key="5">
    <source>
        <dbReference type="RefSeq" id="XP_013413897.1"/>
    </source>
</evidence>
<keyword evidence="1" id="KW-0560">Oxidoreductase</keyword>
<feature type="domain" description="D-isomer specific 2-hydroxyacid dehydrogenase NAD-binding" evidence="3">
    <location>
        <begin position="128"/>
        <end position="307"/>
    </location>
</feature>
<dbReference type="AlphaFoldDB" id="A0A1S3JU90"/>
<evidence type="ECO:0000256" key="2">
    <source>
        <dbReference type="ARBA" id="ARBA00023027"/>
    </source>
</evidence>
<proteinExistence type="predicted"/>
<dbReference type="RefSeq" id="XP_013413897.1">
    <property type="nucleotide sequence ID" value="XM_013558443.1"/>
</dbReference>
<keyword evidence="4" id="KW-1185">Reference proteome</keyword>
<dbReference type="KEGG" id="lak:106176180"/>
<dbReference type="Pfam" id="PF02826">
    <property type="entry name" value="2-Hacid_dh_C"/>
    <property type="match status" value="1"/>
</dbReference>
<dbReference type="InParanoid" id="A0A1S3JU90"/>
<dbReference type="STRING" id="7574.A0A1S3JU90"/>
<gene>
    <name evidence="5" type="primary">LOC106176180</name>
</gene>
<dbReference type="GO" id="GO:0016491">
    <property type="term" value="F:oxidoreductase activity"/>
    <property type="evidence" value="ECO:0007669"/>
    <property type="project" value="UniProtKB-KW"/>
</dbReference>
<dbReference type="GeneID" id="106176180"/>
<dbReference type="PANTHER" id="PTHR43333">
    <property type="entry name" value="2-HACID_DH_C DOMAIN-CONTAINING PROTEIN"/>
    <property type="match status" value="1"/>
</dbReference>
<protein>
    <submittedName>
        <fullName evidence="5">Uncharacterized protein LOC106176180</fullName>
    </submittedName>
</protein>
<name>A0A1S3JU90_LINAN</name>
<keyword evidence="2" id="KW-0520">NAD</keyword>
<dbReference type="InterPro" id="IPR006140">
    <property type="entry name" value="D-isomer_DH_NAD-bd"/>
</dbReference>
<evidence type="ECO:0000313" key="4">
    <source>
        <dbReference type="Proteomes" id="UP000085678"/>
    </source>
</evidence>
<organism evidence="4 5">
    <name type="scientific">Lingula anatina</name>
    <name type="common">Brachiopod</name>
    <name type="synonym">Lingula unguis</name>
    <dbReference type="NCBI Taxonomy" id="7574"/>
    <lineage>
        <taxon>Eukaryota</taxon>
        <taxon>Metazoa</taxon>
        <taxon>Spiralia</taxon>
        <taxon>Lophotrochozoa</taxon>
        <taxon>Brachiopoda</taxon>
        <taxon>Linguliformea</taxon>
        <taxon>Lingulata</taxon>
        <taxon>Lingulida</taxon>
        <taxon>Linguloidea</taxon>
        <taxon>Lingulidae</taxon>
        <taxon>Lingula</taxon>
    </lineage>
</organism>
<dbReference type="CDD" id="cd05300">
    <property type="entry name" value="2-Hacid_dh_1"/>
    <property type="match status" value="1"/>
</dbReference>
<dbReference type="SUPFAM" id="SSF51735">
    <property type="entry name" value="NAD(P)-binding Rossmann-fold domains"/>
    <property type="match status" value="1"/>
</dbReference>
<dbReference type="PANTHER" id="PTHR43333:SF1">
    <property type="entry name" value="D-ISOMER SPECIFIC 2-HYDROXYACID DEHYDROGENASE NAD-BINDING DOMAIN-CONTAINING PROTEIN"/>
    <property type="match status" value="1"/>
</dbReference>
<dbReference type="InterPro" id="IPR036291">
    <property type="entry name" value="NAD(P)-bd_dom_sf"/>
</dbReference>
<dbReference type="SUPFAM" id="SSF52283">
    <property type="entry name" value="Formate/glycerate dehydrogenase catalytic domain-like"/>
    <property type="match status" value="1"/>
</dbReference>
<dbReference type="OMA" id="VQMAEYV"/>
<dbReference type="FunFam" id="3.40.50.720:FF:000363">
    <property type="entry name" value="D-isomer specific 2-hydroxyacid dehydrogenase"/>
    <property type="match status" value="1"/>
</dbReference>